<dbReference type="SUPFAM" id="SSF55486">
    <property type="entry name" value="Metalloproteases ('zincins'), catalytic domain"/>
    <property type="match status" value="1"/>
</dbReference>
<dbReference type="InterPro" id="IPR042089">
    <property type="entry name" value="Peptidase_M13_dom_2"/>
</dbReference>
<dbReference type="Pfam" id="PF05649">
    <property type="entry name" value="Peptidase_M13_N"/>
    <property type="match status" value="1"/>
</dbReference>
<dbReference type="Gene3D" id="3.40.390.10">
    <property type="entry name" value="Collagenase (Catalytic Domain)"/>
    <property type="match status" value="1"/>
</dbReference>
<dbReference type="GO" id="GO:0005886">
    <property type="term" value="C:plasma membrane"/>
    <property type="evidence" value="ECO:0007669"/>
    <property type="project" value="UniProtKB-SubCell"/>
</dbReference>
<keyword evidence="5" id="KW-1185">Reference proteome</keyword>
<comment type="subcellular location">
    <subcellularLocation>
        <location evidence="1">Cell membrane</location>
        <topology evidence="1">Single-pass type II membrane protein</topology>
    </subcellularLocation>
</comment>
<dbReference type="VEuPathDB" id="VectorBase:GAUT003246"/>
<dbReference type="GO" id="GO:0016485">
    <property type="term" value="P:protein processing"/>
    <property type="evidence" value="ECO:0007669"/>
    <property type="project" value="TreeGrafter"/>
</dbReference>
<proteinExistence type="inferred from homology"/>
<reference evidence="4" key="1">
    <citation type="submission" date="2020-05" db="UniProtKB">
        <authorList>
            <consortium name="EnsemblMetazoa"/>
        </authorList>
    </citation>
    <scope>IDENTIFICATION</scope>
    <source>
        <strain evidence="4">TTRI</strain>
    </source>
</reference>
<evidence type="ECO:0000313" key="5">
    <source>
        <dbReference type="Proteomes" id="UP000078200"/>
    </source>
</evidence>
<organism evidence="4 5">
    <name type="scientific">Glossina austeni</name>
    <name type="common">Savannah tsetse fly</name>
    <dbReference type="NCBI Taxonomy" id="7395"/>
    <lineage>
        <taxon>Eukaryota</taxon>
        <taxon>Metazoa</taxon>
        <taxon>Ecdysozoa</taxon>
        <taxon>Arthropoda</taxon>
        <taxon>Hexapoda</taxon>
        <taxon>Insecta</taxon>
        <taxon>Pterygota</taxon>
        <taxon>Neoptera</taxon>
        <taxon>Endopterygota</taxon>
        <taxon>Diptera</taxon>
        <taxon>Brachycera</taxon>
        <taxon>Muscomorpha</taxon>
        <taxon>Hippoboscoidea</taxon>
        <taxon>Glossinidae</taxon>
        <taxon>Glossina</taxon>
    </lineage>
</organism>
<dbReference type="GO" id="GO:0004222">
    <property type="term" value="F:metalloendopeptidase activity"/>
    <property type="evidence" value="ECO:0007669"/>
    <property type="project" value="InterPro"/>
</dbReference>
<protein>
    <recommendedName>
        <fullName evidence="3">Peptidase M13 N-terminal domain-containing protein</fullName>
    </recommendedName>
</protein>
<dbReference type="STRING" id="7395.A0A1A9UFJ6"/>
<name>A0A1A9UFJ6_GLOAU</name>
<dbReference type="InterPro" id="IPR008753">
    <property type="entry name" value="Peptidase_M13_N"/>
</dbReference>
<evidence type="ECO:0000256" key="2">
    <source>
        <dbReference type="ARBA" id="ARBA00007357"/>
    </source>
</evidence>
<dbReference type="PROSITE" id="PS51885">
    <property type="entry name" value="NEPRILYSIN"/>
    <property type="match status" value="1"/>
</dbReference>
<evidence type="ECO:0000313" key="4">
    <source>
        <dbReference type="EnsemblMetazoa" id="GAUT003246-PA"/>
    </source>
</evidence>
<dbReference type="EnsemblMetazoa" id="GAUT003246-RA">
    <property type="protein sequence ID" value="GAUT003246-PA"/>
    <property type="gene ID" value="GAUT003246"/>
</dbReference>
<sequence length="658" mass="76200">MISNYFKLTCLTFIVVLVVVFAHLVAGKGQIVTINHALVNDVLHFTYGLEEWLDTSQQPCENFYDFVCARSANSSQAQLDKRHQQEQLKFDQFLQADDNTDQLMDAELKLKYFYQSCQNARSAEHLKSSLMYRLAGGWPAIDIENAGTVRKRRNMTWLQVLGVFHEAGVPYFFKTKIELISNRRVVQIQPDDSMRFSLRKFEQMAGEVMQSYDVEAGRARLIALEVLSFERASRDLMKLTTDTAREKKDKDKVQEYSYEDFKSSAFGPQLQLDWDTYFRKVMGKPLKPSDLVFVGDVPKLKEYFGLLQNTSITRFLNWLWIDYLMDKTVEDCQQLSQNYFAPLYQHIVERSALNKVQMAQMYNELGQVYEQLLLHTPWIDEITQEFSRLFLGRIMHLTLNGDAKLDDDHDCLSITSRNFYRNLEKAQRFLALKSKQQSFGDGKKYSSTPTTRSRVTQSSEEFMKIFLITNGLLKPNQNLSTPLNYLLVGEHFSEIMIGGGSLPTPGAWRSMDSEPQFAKFDKCLTRQQQQRNRQLQLQKQPILANQTRNFNLNDLILKTLAQQQTWQAYDHWLRRESFLSAHLDSLLQAGRLKMSMRKLYFVVSTLVDCQRHPQPTRHPVAPIATVSRGKRTSSGAIAVTTHSEKDNYHHQAVDVVLE</sequence>
<dbReference type="Gene3D" id="1.10.1380.10">
    <property type="entry name" value="Neutral endopeptidase , domain2"/>
    <property type="match status" value="1"/>
</dbReference>
<accession>A0A1A9UFJ6</accession>
<feature type="domain" description="Peptidase M13 N-terminal" evidence="3">
    <location>
        <begin position="59"/>
        <end position="326"/>
    </location>
</feature>
<dbReference type="AlphaFoldDB" id="A0A1A9UFJ6"/>
<evidence type="ECO:0000259" key="3">
    <source>
        <dbReference type="Pfam" id="PF05649"/>
    </source>
</evidence>
<dbReference type="Proteomes" id="UP000078200">
    <property type="component" value="Unassembled WGS sequence"/>
</dbReference>
<dbReference type="PANTHER" id="PTHR11733:SF241">
    <property type="entry name" value="GH26575P-RELATED"/>
    <property type="match status" value="1"/>
</dbReference>
<evidence type="ECO:0000256" key="1">
    <source>
        <dbReference type="ARBA" id="ARBA00004401"/>
    </source>
</evidence>
<comment type="similarity">
    <text evidence="2">Belongs to the peptidase M13 family.</text>
</comment>
<dbReference type="InterPro" id="IPR024079">
    <property type="entry name" value="MetalloPept_cat_dom_sf"/>
</dbReference>
<dbReference type="PANTHER" id="PTHR11733">
    <property type="entry name" value="ZINC METALLOPROTEASE FAMILY M13 NEPRILYSIN-RELATED"/>
    <property type="match status" value="1"/>
</dbReference>
<dbReference type="InterPro" id="IPR000718">
    <property type="entry name" value="Peptidase_M13"/>
</dbReference>